<dbReference type="GO" id="GO:0005886">
    <property type="term" value="C:plasma membrane"/>
    <property type="evidence" value="ECO:0007669"/>
    <property type="project" value="UniProtKB-SubCell"/>
</dbReference>
<protein>
    <recommendedName>
        <fullName evidence="4 17">Undecaprenyl-diphosphatase</fullName>
        <ecNumber evidence="3 17">3.6.1.27</ecNumber>
    </recommendedName>
    <alternativeName>
        <fullName evidence="15 17">Bacitracin resistance protein</fullName>
    </alternativeName>
    <alternativeName>
        <fullName evidence="14 17">Undecaprenyl pyrophosphate phosphatase</fullName>
    </alternativeName>
</protein>
<dbReference type="NCBIfam" id="NF001389">
    <property type="entry name" value="PRK00281.1-2"/>
    <property type="match status" value="1"/>
</dbReference>
<comment type="miscellaneous">
    <text evidence="17">Bacitracin is thought to be involved in the inhibition of peptidoglycan synthesis by sequestering undecaprenyl diphosphate, thereby reducing the pool of lipid carrier available.</text>
</comment>
<proteinExistence type="inferred from homology"/>
<evidence type="ECO:0000256" key="4">
    <source>
        <dbReference type="ARBA" id="ARBA00021581"/>
    </source>
</evidence>
<evidence type="ECO:0000256" key="3">
    <source>
        <dbReference type="ARBA" id="ARBA00012374"/>
    </source>
</evidence>
<dbReference type="InterPro" id="IPR003824">
    <property type="entry name" value="UppP"/>
</dbReference>
<evidence type="ECO:0000256" key="7">
    <source>
        <dbReference type="ARBA" id="ARBA00022801"/>
    </source>
</evidence>
<evidence type="ECO:0000256" key="15">
    <source>
        <dbReference type="ARBA" id="ARBA00032932"/>
    </source>
</evidence>
<comment type="function">
    <text evidence="17">Catalyzes the dephosphorylation of undecaprenyl diphosphate (UPP). Confers resistance to bacitracin.</text>
</comment>
<keyword evidence="9 17" id="KW-0573">Peptidoglycan synthesis</keyword>
<dbReference type="HAMAP" id="MF_01006">
    <property type="entry name" value="Undec_diphosphatase"/>
    <property type="match status" value="1"/>
</dbReference>
<organism evidence="18 19">
    <name type="scientific">Oribacterium sinus</name>
    <dbReference type="NCBI Taxonomy" id="237576"/>
    <lineage>
        <taxon>Bacteria</taxon>
        <taxon>Bacillati</taxon>
        <taxon>Bacillota</taxon>
        <taxon>Clostridia</taxon>
        <taxon>Lachnospirales</taxon>
        <taxon>Lachnospiraceae</taxon>
        <taxon>Oribacterium</taxon>
    </lineage>
</organism>
<evidence type="ECO:0000256" key="12">
    <source>
        <dbReference type="ARBA" id="ARBA00023251"/>
    </source>
</evidence>
<dbReference type="AlphaFoldDB" id="A0A7W9SDN4"/>
<dbReference type="NCBIfam" id="NF001391">
    <property type="entry name" value="PRK00281.1-5"/>
    <property type="match status" value="1"/>
</dbReference>
<feature type="transmembrane region" description="Helical" evidence="17">
    <location>
        <begin position="196"/>
        <end position="214"/>
    </location>
</feature>
<feature type="transmembrane region" description="Helical" evidence="17">
    <location>
        <begin position="114"/>
        <end position="136"/>
    </location>
</feature>
<keyword evidence="11 17" id="KW-0472">Membrane</keyword>
<name>A0A7W9SDN4_9FIRM</name>
<feature type="transmembrane region" description="Helical" evidence="17">
    <location>
        <begin position="226"/>
        <end position="247"/>
    </location>
</feature>
<sequence length="280" mass="31482">MNIVELLKVIVFSLVEGFTEWLPISSTGHMILLQSIIPLQQSKEFFSTFEVLIQLGAVGAVIKEFFFRIWPVARRSQGKGYYLEQGKCILIGKILVACLPAAVLGLLLDDFLDAHLYNAFVVSLMLILYGIFFILLERRNEGHQFHTLTVEELSWKNALLIGLFQCLALIPGTSRSGATILGAMLLSVGRLAATEFSFFLSVPVMAGASLLKLIKHAGNFGAGQWFMLLLSMLLSYFVSLYCIRFLLRYIRSHNFLPFAYYRILFGGVILLWFAVSHLVL</sequence>
<keyword evidence="5 17" id="KW-1003">Cell membrane</keyword>
<evidence type="ECO:0000256" key="17">
    <source>
        <dbReference type="HAMAP-Rule" id="MF_01006"/>
    </source>
</evidence>
<evidence type="ECO:0000256" key="1">
    <source>
        <dbReference type="ARBA" id="ARBA00004651"/>
    </source>
</evidence>
<dbReference type="GO" id="GO:0046677">
    <property type="term" value="P:response to antibiotic"/>
    <property type="evidence" value="ECO:0007669"/>
    <property type="project" value="UniProtKB-UniRule"/>
</dbReference>
<evidence type="ECO:0000256" key="14">
    <source>
        <dbReference type="ARBA" id="ARBA00032707"/>
    </source>
</evidence>
<evidence type="ECO:0000256" key="13">
    <source>
        <dbReference type="ARBA" id="ARBA00023316"/>
    </source>
</evidence>
<evidence type="ECO:0000256" key="16">
    <source>
        <dbReference type="ARBA" id="ARBA00047594"/>
    </source>
</evidence>
<dbReference type="GO" id="GO:0071555">
    <property type="term" value="P:cell wall organization"/>
    <property type="evidence" value="ECO:0007669"/>
    <property type="project" value="UniProtKB-KW"/>
</dbReference>
<dbReference type="RefSeq" id="WP_007155856.1">
    <property type="nucleotide sequence ID" value="NZ_CAUVME010000026.1"/>
</dbReference>
<feature type="transmembrane region" description="Helical" evidence="17">
    <location>
        <begin position="259"/>
        <end position="279"/>
    </location>
</feature>
<keyword evidence="7 17" id="KW-0378">Hydrolase</keyword>
<keyword evidence="10 17" id="KW-1133">Transmembrane helix</keyword>
<evidence type="ECO:0000256" key="6">
    <source>
        <dbReference type="ARBA" id="ARBA00022692"/>
    </source>
</evidence>
<evidence type="ECO:0000256" key="11">
    <source>
        <dbReference type="ARBA" id="ARBA00023136"/>
    </source>
</evidence>
<comment type="caution">
    <text evidence="18">The sequence shown here is derived from an EMBL/GenBank/DDBJ whole genome shotgun (WGS) entry which is preliminary data.</text>
</comment>
<evidence type="ECO:0000256" key="9">
    <source>
        <dbReference type="ARBA" id="ARBA00022984"/>
    </source>
</evidence>
<dbReference type="Pfam" id="PF02673">
    <property type="entry name" value="BacA"/>
    <property type="match status" value="1"/>
</dbReference>
<dbReference type="GO" id="GO:0050380">
    <property type="term" value="F:undecaprenyl-diphosphatase activity"/>
    <property type="evidence" value="ECO:0007669"/>
    <property type="project" value="UniProtKB-UniRule"/>
</dbReference>
<evidence type="ECO:0000313" key="19">
    <source>
        <dbReference type="Proteomes" id="UP000522163"/>
    </source>
</evidence>
<evidence type="ECO:0000313" key="18">
    <source>
        <dbReference type="EMBL" id="MBB6040273.1"/>
    </source>
</evidence>
<dbReference type="EC" id="3.6.1.27" evidence="3 17"/>
<keyword evidence="13 17" id="KW-0961">Cell wall biogenesis/degradation</keyword>
<dbReference type="EMBL" id="JACHHH010000001">
    <property type="protein sequence ID" value="MBB6040273.1"/>
    <property type="molecule type" value="Genomic_DNA"/>
</dbReference>
<keyword evidence="6 17" id="KW-0812">Transmembrane</keyword>
<gene>
    <name evidence="17" type="primary">uppP</name>
    <name evidence="18" type="ORF">HNQ46_000234</name>
</gene>
<keyword evidence="12 17" id="KW-0046">Antibiotic resistance</keyword>
<evidence type="ECO:0000256" key="8">
    <source>
        <dbReference type="ARBA" id="ARBA00022960"/>
    </source>
</evidence>
<dbReference type="GO" id="GO:0008360">
    <property type="term" value="P:regulation of cell shape"/>
    <property type="evidence" value="ECO:0007669"/>
    <property type="project" value="UniProtKB-KW"/>
</dbReference>
<dbReference type="NCBIfam" id="TIGR00753">
    <property type="entry name" value="undec_PP_bacA"/>
    <property type="match status" value="1"/>
</dbReference>
<reference evidence="18 19" key="1">
    <citation type="submission" date="2020-08" db="EMBL/GenBank/DDBJ databases">
        <title>Genomic Encyclopedia of Type Strains, Phase IV (KMG-IV): sequencing the most valuable type-strain genomes for metagenomic binning, comparative biology and taxonomic classification.</title>
        <authorList>
            <person name="Goeker M."/>
        </authorList>
    </citation>
    <scope>NUCLEOTIDE SEQUENCE [LARGE SCALE GENOMIC DNA]</scope>
    <source>
        <strain evidence="18 19">DSM 17245</strain>
    </source>
</reference>
<dbReference type="PANTHER" id="PTHR30622">
    <property type="entry name" value="UNDECAPRENYL-DIPHOSPHATASE"/>
    <property type="match status" value="1"/>
</dbReference>
<evidence type="ECO:0000256" key="2">
    <source>
        <dbReference type="ARBA" id="ARBA00010621"/>
    </source>
</evidence>
<feature type="transmembrane region" description="Helical" evidence="17">
    <location>
        <begin position="88"/>
        <end position="108"/>
    </location>
</feature>
<comment type="similarity">
    <text evidence="2 17">Belongs to the UppP family.</text>
</comment>
<comment type="catalytic activity">
    <reaction evidence="16 17">
        <text>di-trans,octa-cis-undecaprenyl diphosphate + H2O = di-trans,octa-cis-undecaprenyl phosphate + phosphate + H(+)</text>
        <dbReference type="Rhea" id="RHEA:28094"/>
        <dbReference type="ChEBI" id="CHEBI:15377"/>
        <dbReference type="ChEBI" id="CHEBI:15378"/>
        <dbReference type="ChEBI" id="CHEBI:43474"/>
        <dbReference type="ChEBI" id="CHEBI:58405"/>
        <dbReference type="ChEBI" id="CHEBI:60392"/>
        <dbReference type="EC" id="3.6.1.27"/>
    </reaction>
</comment>
<evidence type="ECO:0000256" key="10">
    <source>
        <dbReference type="ARBA" id="ARBA00022989"/>
    </source>
</evidence>
<dbReference type="PANTHER" id="PTHR30622:SF3">
    <property type="entry name" value="UNDECAPRENYL-DIPHOSPHATASE"/>
    <property type="match status" value="1"/>
</dbReference>
<dbReference type="GeneID" id="85013804"/>
<keyword evidence="8 17" id="KW-0133">Cell shape</keyword>
<dbReference type="Proteomes" id="UP000522163">
    <property type="component" value="Unassembled WGS sequence"/>
</dbReference>
<comment type="subcellular location">
    <subcellularLocation>
        <location evidence="1 17">Cell membrane</location>
        <topology evidence="1 17">Multi-pass membrane protein</topology>
    </subcellularLocation>
</comment>
<dbReference type="NCBIfam" id="NF001390">
    <property type="entry name" value="PRK00281.1-4"/>
    <property type="match status" value="1"/>
</dbReference>
<accession>A0A7W9SDN4</accession>
<evidence type="ECO:0000256" key="5">
    <source>
        <dbReference type="ARBA" id="ARBA00022475"/>
    </source>
</evidence>
<dbReference type="GO" id="GO:0009252">
    <property type="term" value="P:peptidoglycan biosynthetic process"/>
    <property type="evidence" value="ECO:0007669"/>
    <property type="project" value="UniProtKB-KW"/>
</dbReference>